<proteinExistence type="predicted"/>
<sequence length="118" mass="13139">MIEALPRPVEFDTLGIINRALAQGELGEEVIGWAIDKEANADAPSSIFVTAANYDYFFIDHEGERVGEPWLDARELIADFEATLHWMVINSHVYGDKGSYVVLEKCLRTVSPEIVLSA</sequence>
<dbReference type="OrthoDB" id="6504564at2"/>
<protein>
    <submittedName>
        <fullName evidence="1">Uncharacterized protein</fullName>
    </submittedName>
</protein>
<gene>
    <name evidence="1" type="ORF">EAH77_09640</name>
</gene>
<dbReference type="RefSeq" id="WP_140472045.1">
    <property type="nucleotide sequence ID" value="NZ_RCZD01000004.1"/>
</dbReference>
<evidence type="ECO:0000313" key="2">
    <source>
        <dbReference type="Proteomes" id="UP000317663"/>
    </source>
</evidence>
<keyword evidence="2" id="KW-1185">Reference proteome</keyword>
<comment type="caution">
    <text evidence="1">The sequence shown here is derived from an EMBL/GenBank/DDBJ whole genome shotgun (WGS) entry which is preliminary data.</text>
</comment>
<organism evidence="1 2">
    <name type="scientific">Ewingella americana</name>
    <dbReference type="NCBI Taxonomy" id="41202"/>
    <lineage>
        <taxon>Bacteria</taxon>
        <taxon>Pseudomonadati</taxon>
        <taxon>Pseudomonadota</taxon>
        <taxon>Gammaproteobacteria</taxon>
        <taxon>Enterobacterales</taxon>
        <taxon>Yersiniaceae</taxon>
        <taxon>Ewingella</taxon>
    </lineage>
</organism>
<dbReference type="AlphaFoldDB" id="A0A502GLM0"/>
<accession>A0A502GLM0</accession>
<dbReference type="Proteomes" id="UP000317663">
    <property type="component" value="Unassembled WGS sequence"/>
</dbReference>
<reference evidence="1 2" key="1">
    <citation type="journal article" date="2019" name="Environ. Microbiol.">
        <title>Species interactions and distinct microbial communities in high Arctic permafrost affected cryosols are associated with the CH4 and CO2 gas fluxes.</title>
        <authorList>
            <person name="Altshuler I."/>
            <person name="Hamel J."/>
            <person name="Turney S."/>
            <person name="Magnuson E."/>
            <person name="Levesque R."/>
            <person name="Greer C."/>
            <person name="Whyte L.G."/>
        </authorList>
    </citation>
    <scope>NUCLEOTIDE SEQUENCE [LARGE SCALE GENOMIC DNA]</scope>
    <source>
        <strain evidence="1 2">E4</strain>
    </source>
</reference>
<dbReference type="EMBL" id="RCZD01000004">
    <property type="protein sequence ID" value="TPG62731.1"/>
    <property type="molecule type" value="Genomic_DNA"/>
</dbReference>
<evidence type="ECO:0000313" key="1">
    <source>
        <dbReference type="EMBL" id="TPG62731.1"/>
    </source>
</evidence>
<name>A0A502GLM0_9GAMM</name>